<reference evidence="2 3" key="1">
    <citation type="submission" date="2013-05" db="EMBL/GenBank/DDBJ databases">
        <title>Draft genome of the parasitic nematode Anyclostoma ceylanicum.</title>
        <authorList>
            <person name="Mitreva M."/>
        </authorList>
    </citation>
    <scope>NUCLEOTIDE SEQUENCE [LARGE SCALE GENOMIC DNA]</scope>
</reference>
<keyword evidence="2" id="KW-0378">Hydrolase</keyword>
<sequence length="210" mass="24448">LSLIEPSNLHIQFQSSHRRRLELLPRHSKAHSRSITMRILLGSFGGRGYVRPTLCAVQGKNKGYPLSIFLPNSTTKELIDMRVTMCGAYIKLSVTSAPAFRHRYLGLLWRILRKRNVCKPYAFYPCGNHTNEIWYGKCPNYSWPTPKCRKTCKYGYKKSYEKDKYYAKSAYILPNDVEAIKQEIMDNGPVQAVFDVYEDFRLYKKGIYKV</sequence>
<feature type="domain" description="Peptidase C1A papain C-terminal" evidence="1">
    <location>
        <begin position="131"/>
        <end position="209"/>
    </location>
</feature>
<keyword evidence="2" id="KW-0645">Protease</keyword>
<dbReference type="InterPro" id="IPR000668">
    <property type="entry name" value="Peptidase_C1A_C"/>
</dbReference>
<evidence type="ECO:0000313" key="3">
    <source>
        <dbReference type="Proteomes" id="UP000054495"/>
    </source>
</evidence>
<dbReference type="EMBL" id="KE125101">
    <property type="protein sequence ID" value="EPB71589.1"/>
    <property type="molecule type" value="Genomic_DNA"/>
</dbReference>
<proteinExistence type="predicted"/>
<dbReference type="SUPFAM" id="SSF54001">
    <property type="entry name" value="Cysteine proteinases"/>
    <property type="match status" value="1"/>
</dbReference>
<accession>A0A0D6LHX6</accession>
<protein>
    <submittedName>
        <fullName evidence="2">Papain family cysteine protease</fullName>
    </submittedName>
</protein>
<dbReference type="Gene3D" id="3.90.70.10">
    <property type="entry name" value="Cysteine proteinases"/>
    <property type="match status" value="1"/>
</dbReference>
<evidence type="ECO:0000313" key="2">
    <source>
        <dbReference type="EMBL" id="EPB71589.1"/>
    </source>
</evidence>
<dbReference type="Proteomes" id="UP000054495">
    <property type="component" value="Unassembled WGS sequence"/>
</dbReference>
<dbReference type="GO" id="GO:0006508">
    <property type="term" value="P:proteolysis"/>
    <property type="evidence" value="ECO:0007669"/>
    <property type="project" value="UniProtKB-KW"/>
</dbReference>
<dbReference type="Pfam" id="PF00112">
    <property type="entry name" value="Peptidase_C1"/>
    <property type="match status" value="1"/>
</dbReference>
<dbReference type="GO" id="GO:0008234">
    <property type="term" value="F:cysteine-type peptidase activity"/>
    <property type="evidence" value="ECO:0007669"/>
    <property type="project" value="InterPro"/>
</dbReference>
<gene>
    <name evidence="2" type="ORF">ANCCEY_09303</name>
</gene>
<keyword evidence="3" id="KW-1185">Reference proteome</keyword>
<feature type="non-terminal residue" evidence="2">
    <location>
        <position position="1"/>
    </location>
</feature>
<dbReference type="AlphaFoldDB" id="A0A0D6LHX6"/>
<dbReference type="InterPro" id="IPR038765">
    <property type="entry name" value="Papain-like_cys_pep_sf"/>
</dbReference>
<evidence type="ECO:0000259" key="1">
    <source>
        <dbReference type="Pfam" id="PF00112"/>
    </source>
</evidence>
<organism evidence="2 3">
    <name type="scientific">Ancylostoma ceylanicum</name>
    <dbReference type="NCBI Taxonomy" id="53326"/>
    <lineage>
        <taxon>Eukaryota</taxon>
        <taxon>Metazoa</taxon>
        <taxon>Ecdysozoa</taxon>
        <taxon>Nematoda</taxon>
        <taxon>Chromadorea</taxon>
        <taxon>Rhabditida</taxon>
        <taxon>Rhabditina</taxon>
        <taxon>Rhabditomorpha</taxon>
        <taxon>Strongyloidea</taxon>
        <taxon>Ancylostomatidae</taxon>
        <taxon>Ancylostomatinae</taxon>
        <taxon>Ancylostoma</taxon>
    </lineage>
</organism>
<name>A0A0D6LHX6_9BILA</name>